<feature type="binding site" evidence="1">
    <location>
        <position position="104"/>
    </location>
    <ligand>
        <name>Mg(2+)</name>
        <dbReference type="ChEBI" id="CHEBI:18420"/>
        <label>1</label>
        <note>catalytic</note>
    </ligand>
</feature>
<dbReference type="GO" id="GO:0008934">
    <property type="term" value="F:inositol monophosphate 1-phosphatase activity"/>
    <property type="evidence" value="ECO:0007669"/>
    <property type="project" value="TreeGrafter"/>
</dbReference>
<dbReference type="Proteomes" id="UP000326251">
    <property type="component" value="Unassembled WGS sequence"/>
</dbReference>
<organism evidence="2 3">
    <name type="scientific">Bifidobacterium reuteri</name>
    <dbReference type="NCBI Taxonomy" id="983706"/>
    <lineage>
        <taxon>Bacteria</taxon>
        <taxon>Bacillati</taxon>
        <taxon>Actinomycetota</taxon>
        <taxon>Actinomycetes</taxon>
        <taxon>Bifidobacteriales</taxon>
        <taxon>Bifidobacteriaceae</taxon>
        <taxon>Bifidobacterium</taxon>
    </lineage>
</organism>
<keyword evidence="1" id="KW-0479">Metal-binding</keyword>
<dbReference type="PANTHER" id="PTHR20854:SF4">
    <property type="entry name" value="INOSITOL-1-MONOPHOSPHATASE-RELATED"/>
    <property type="match status" value="1"/>
</dbReference>
<dbReference type="Pfam" id="PF00459">
    <property type="entry name" value="Inositol_P"/>
    <property type="match status" value="1"/>
</dbReference>
<name>A0A5J5EA70_9BIFI</name>
<proteinExistence type="predicted"/>
<dbReference type="AlphaFoldDB" id="A0A5J5EA70"/>
<comment type="cofactor">
    <cofactor evidence="1">
        <name>Mg(2+)</name>
        <dbReference type="ChEBI" id="CHEBI:18420"/>
    </cofactor>
</comment>
<dbReference type="CDD" id="cd01637">
    <property type="entry name" value="IMPase_like"/>
    <property type="match status" value="1"/>
</dbReference>
<feature type="binding site" evidence="1">
    <location>
        <position position="241"/>
    </location>
    <ligand>
        <name>Mg(2+)</name>
        <dbReference type="ChEBI" id="CHEBI:18420"/>
        <label>1</label>
        <note>catalytic</note>
    </ligand>
</feature>
<reference evidence="2 3" key="1">
    <citation type="journal article" date="2019" name="Syst. Appl. Microbiol.">
        <title>Characterization of Bifidobacterium species in feaces of the Egyptian fruit bat: Description of B. vespertilionis sp. nov. and B. rousetti sp. nov.</title>
        <authorList>
            <person name="Modesto M."/>
            <person name="Satti M."/>
            <person name="Watanabe K."/>
            <person name="Puglisi E."/>
            <person name="Morelli L."/>
            <person name="Huang C.-H."/>
            <person name="Liou J.-S."/>
            <person name="Miyashita M."/>
            <person name="Tamura T."/>
            <person name="Saito S."/>
            <person name="Mori K."/>
            <person name="Huang L."/>
            <person name="Sciavilla P."/>
            <person name="Sandri C."/>
            <person name="Spiezio C."/>
            <person name="Vitali F."/>
            <person name="Cavalieri D."/>
            <person name="Perpetuini G."/>
            <person name="Tofalo R."/>
            <person name="Bonetti A."/>
            <person name="Arita M."/>
            <person name="Mattarelli P."/>
        </authorList>
    </citation>
    <scope>NUCLEOTIDE SEQUENCE [LARGE SCALE GENOMIC DNA]</scope>
    <source>
        <strain evidence="2 3">RST19</strain>
    </source>
</reference>
<sequence>MSAMDDTQTQTPQDLRNLALKVAGLLEEAGKHALHDQINPRNLAQPVSDELEHRGPLFKLETDSKILRFMSTRLADFAHFDGFWTTRPAESRPGQKYWYIGKIDGVINYVRRMSEWTLTAALFEFDENREPKPILGVVHAPALGLTYLAARGAGAVRIHKTAVGEKRDKVVPSMTSSLDGSVLSYGMSIIPEESKRALDVASALAGRPADIKRVGPASLDLCKVADGTYDAYFEPMLHVWDIAAIAAGTVVVWEAQGTLGRWDGNRIHWRHDNDVVATNGLIVRDLKPYLK</sequence>
<feature type="binding site" evidence="1">
    <location>
        <position position="103"/>
    </location>
    <ligand>
        <name>Mg(2+)</name>
        <dbReference type="ChEBI" id="CHEBI:18420"/>
        <label>1</label>
        <note>catalytic</note>
    </ligand>
</feature>
<evidence type="ECO:0000313" key="2">
    <source>
        <dbReference type="EMBL" id="KAA8826324.1"/>
    </source>
</evidence>
<accession>A0A5J5EA70</accession>
<keyword evidence="1" id="KW-0460">Magnesium</keyword>
<dbReference type="SUPFAM" id="SSF56655">
    <property type="entry name" value="Carbohydrate phosphatase"/>
    <property type="match status" value="1"/>
</dbReference>
<dbReference type="GO" id="GO:0006020">
    <property type="term" value="P:inositol metabolic process"/>
    <property type="evidence" value="ECO:0007669"/>
    <property type="project" value="TreeGrafter"/>
</dbReference>
<dbReference type="GO" id="GO:0046872">
    <property type="term" value="F:metal ion binding"/>
    <property type="evidence" value="ECO:0007669"/>
    <property type="project" value="UniProtKB-KW"/>
</dbReference>
<dbReference type="PRINTS" id="PR00377">
    <property type="entry name" value="IMPHPHTASES"/>
</dbReference>
<dbReference type="EMBL" id="RZUG01000002">
    <property type="protein sequence ID" value="KAA8826324.1"/>
    <property type="molecule type" value="Genomic_DNA"/>
</dbReference>
<dbReference type="Gene3D" id="3.30.540.10">
    <property type="entry name" value="Fructose-1,6-Bisphosphatase, subunit A, domain 1"/>
    <property type="match status" value="1"/>
</dbReference>
<evidence type="ECO:0000313" key="3">
    <source>
        <dbReference type="Proteomes" id="UP000326251"/>
    </source>
</evidence>
<dbReference type="Gene3D" id="3.40.190.80">
    <property type="match status" value="1"/>
</dbReference>
<protein>
    <submittedName>
        <fullName evidence="2">Inositol monophosphatase family protein</fullName>
    </submittedName>
</protein>
<dbReference type="InterPro" id="IPR000760">
    <property type="entry name" value="Inositol_monophosphatase-like"/>
</dbReference>
<comment type="caution">
    <text evidence="2">The sequence shown here is derived from an EMBL/GenBank/DDBJ whole genome shotgun (WGS) entry which is preliminary data.</text>
</comment>
<gene>
    <name evidence="2" type="ORF">EMO92_01435</name>
</gene>
<dbReference type="PANTHER" id="PTHR20854">
    <property type="entry name" value="INOSITOL MONOPHOSPHATASE"/>
    <property type="match status" value="1"/>
</dbReference>
<dbReference type="GO" id="GO:0007165">
    <property type="term" value="P:signal transduction"/>
    <property type="evidence" value="ECO:0007669"/>
    <property type="project" value="TreeGrafter"/>
</dbReference>
<evidence type="ECO:0000256" key="1">
    <source>
        <dbReference type="PIRSR" id="PIRSR600760-2"/>
    </source>
</evidence>